<protein>
    <submittedName>
        <fullName evidence="5">Flavin-containing monooxygenase</fullName>
        <ecNumber evidence="5">1.14.13.8</ecNumber>
    </submittedName>
</protein>
<keyword evidence="2" id="KW-0285">Flavoprotein</keyword>
<keyword evidence="4 5" id="KW-0560">Oxidoreductase</keyword>
<dbReference type="InParanoid" id="A3LPW1"/>
<dbReference type="SMR" id="A3LPW1"/>
<keyword evidence="5" id="KW-0503">Monooxygenase</keyword>
<dbReference type="AlphaFoldDB" id="A3LPW1"/>
<dbReference type="GeneID" id="4837508"/>
<evidence type="ECO:0000256" key="4">
    <source>
        <dbReference type="ARBA" id="ARBA00023002"/>
    </source>
</evidence>
<dbReference type="HOGENOM" id="CLU_006909_5_3_1"/>
<dbReference type="InterPro" id="IPR020946">
    <property type="entry name" value="Flavin_mOase-like"/>
</dbReference>
<dbReference type="InterPro" id="IPR050346">
    <property type="entry name" value="FMO-like"/>
</dbReference>
<dbReference type="Pfam" id="PF00743">
    <property type="entry name" value="FMO-like"/>
    <property type="match status" value="2"/>
</dbReference>
<dbReference type="PANTHER" id="PTHR23023">
    <property type="entry name" value="DIMETHYLANILINE MONOOXYGENASE"/>
    <property type="match status" value="1"/>
</dbReference>
<evidence type="ECO:0000256" key="3">
    <source>
        <dbReference type="ARBA" id="ARBA00022827"/>
    </source>
</evidence>
<gene>
    <name evidence="5" type="primary">FMO6</name>
    <name evidence="5" type="ORF">PICST_30092</name>
</gene>
<evidence type="ECO:0000313" key="5">
    <source>
        <dbReference type="EMBL" id="ABN64566.2"/>
    </source>
</evidence>
<evidence type="ECO:0000313" key="6">
    <source>
        <dbReference type="Proteomes" id="UP000002258"/>
    </source>
</evidence>
<dbReference type="Proteomes" id="UP000002258">
    <property type="component" value="Chromosome 2"/>
</dbReference>
<dbReference type="OMA" id="STGYHWH"/>
<comment type="similarity">
    <text evidence="1">Belongs to the FMO family.</text>
</comment>
<dbReference type="GO" id="GO:0050660">
    <property type="term" value="F:flavin adenine dinucleotide binding"/>
    <property type="evidence" value="ECO:0007669"/>
    <property type="project" value="InterPro"/>
</dbReference>
<dbReference type="eggNOG" id="KOG1399">
    <property type="taxonomic scope" value="Eukaryota"/>
</dbReference>
<sequence length="508" mass="57578">MTKLDINSIAIIGAGPGGLASLYEFLHTNKDGSSTAGGEVSKDPRFTKLVAFEQKDKAGGIWAPSLEQADLRVPPQAALDTQKYNDPDVIHPTVEIPSDLKGATRESPVSLKENTEISELEWRRSGVYPDLYTNIPSRFTRYSYLPNEEKYLDKSRKIYPFLRQQELTQRFTDFIEKEHLYDYIRTNTTVEKVAKNDEGKWVVTVREKDSKTGKENWYSEEFDAVVISNGHYTVPSIPVIEGLAEYNKKHPDAIVHAKSYRTEEEFRDKNTLVVGGSISTANLLQYIVPVAKKTVNSKRNIHLVFEWINDALVSDGIIAKGEIQKIDPDTGDVTFKDGSVEKGIEKILLTTGYHYHYPFLKDHLNVIDPSNLSRVAGLYYDTFSIEDPTLGTVGIAISQINFHTIEASAAALAGVWSGAKTLPTKQEQQEWEDNLVKEKGNNLIFHYYTHNQVKDGFIDKLEPYFPNGRYNPFVEDHKYIEEVDVGIENLRKLFYELKDQKIPKSATL</sequence>
<proteinExistence type="inferred from homology"/>
<accession>A3LPW1</accession>
<organism evidence="5 6">
    <name type="scientific">Scheffersomyces stipitis (strain ATCC 58785 / CBS 6054 / NBRC 10063 / NRRL Y-11545)</name>
    <name type="common">Yeast</name>
    <name type="synonym">Pichia stipitis</name>
    <dbReference type="NCBI Taxonomy" id="322104"/>
    <lineage>
        <taxon>Eukaryota</taxon>
        <taxon>Fungi</taxon>
        <taxon>Dikarya</taxon>
        <taxon>Ascomycota</taxon>
        <taxon>Saccharomycotina</taxon>
        <taxon>Pichiomycetes</taxon>
        <taxon>Debaryomycetaceae</taxon>
        <taxon>Scheffersomyces</taxon>
    </lineage>
</organism>
<dbReference type="SUPFAM" id="SSF51905">
    <property type="entry name" value="FAD/NAD(P)-binding domain"/>
    <property type="match status" value="2"/>
</dbReference>
<dbReference type="EC" id="1.14.13.8" evidence="5"/>
<keyword evidence="3" id="KW-0274">FAD</keyword>
<keyword evidence="6" id="KW-1185">Reference proteome</keyword>
<name>A3LPW1_PICST</name>
<reference evidence="5 6" key="1">
    <citation type="journal article" date="2007" name="Nat. Biotechnol.">
        <title>Genome sequence of the lignocellulose-bioconverting and xylose-fermenting yeast Pichia stipitis.</title>
        <authorList>
            <person name="Jeffries T.W."/>
            <person name="Grigoriev I.V."/>
            <person name="Grimwood J."/>
            <person name="Laplaza J.M."/>
            <person name="Aerts A."/>
            <person name="Salamov A."/>
            <person name="Schmutz J."/>
            <person name="Lindquist E."/>
            <person name="Dehal P."/>
            <person name="Shapiro H."/>
            <person name="Jin Y.S."/>
            <person name="Passoth V."/>
            <person name="Richardson P.M."/>
        </authorList>
    </citation>
    <scope>NUCLEOTIDE SEQUENCE [LARGE SCALE GENOMIC DNA]</scope>
    <source>
        <strain evidence="6">ATCC 58785 / CBS 6054 / NBRC 10063 / NRRL Y-11545</strain>
    </source>
</reference>
<dbReference type="KEGG" id="pic:PICST_30092"/>
<dbReference type="RefSeq" id="XP_001382595.2">
    <property type="nucleotide sequence ID" value="XM_001382558.1"/>
</dbReference>
<evidence type="ECO:0000256" key="1">
    <source>
        <dbReference type="ARBA" id="ARBA00009183"/>
    </source>
</evidence>
<evidence type="ECO:0000256" key="2">
    <source>
        <dbReference type="ARBA" id="ARBA00022630"/>
    </source>
</evidence>
<dbReference type="Gene3D" id="3.50.50.60">
    <property type="entry name" value="FAD/NAD(P)-binding domain"/>
    <property type="match status" value="2"/>
</dbReference>
<dbReference type="EMBL" id="CP000496">
    <property type="protein sequence ID" value="ABN64566.2"/>
    <property type="molecule type" value="Genomic_DNA"/>
</dbReference>
<dbReference type="GO" id="GO:0050661">
    <property type="term" value="F:NADP binding"/>
    <property type="evidence" value="ECO:0007669"/>
    <property type="project" value="InterPro"/>
</dbReference>
<dbReference type="OrthoDB" id="66881at2759"/>
<dbReference type="InterPro" id="IPR036188">
    <property type="entry name" value="FAD/NAD-bd_sf"/>
</dbReference>
<dbReference type="GO" id="GO:0004499">
    <property type="term" value="F:N,N-dimethylaniline monooxygenase activity"/>
    <property type="evidence" value="ECO:0007669"/>
    <property type="project" value="InterPro"/>
</dbReference>